<evidence type="ECO:0000259" key="1">
    <source>
        <dbReference type="Pfam" id="PF08818"/>
    </source>
</evidence>
<evidence type="ECO:0000313" key="2">
    <source>
        <dbReference type="EMBL" id="MBB6672013.1"/>
    </source>
</evidence>
<reference evidence="2 3" key="1">
    <citation type="submission" date="2020-08" db="EMBL/GenBank/DDBJ databases">
        <title>Cohnella phylogeny.</title>
        <authorList>
            <person name="Dunlap C."/>
        </authorList>
    </citation>
    <scope>NUCLEOTIDE SEQUENCE [LARGE SCALE GENOMIC DNA]</scope>
    <source>
        <strain evidence="2 3">DSM 28246</strain>
    </source>
</reference>
<dbReference type="Pfam" id="PF08818">
    <property type="entry name" value="DUF1801"/>
    <property type="match status" value="1"/>
</dbReference>
<name>A0A7X0RR85_9BACL</name>
<dbReference type="EMBL" id="JACJVP010000024">
    <property type="protein sequence ID" value="MBB6672013.1"/>
    <property type="molecule type" value="Genomic_DNA"/>
</dbReference>
<dbReference type="AlphaFoldDB" id="A0A7X0RR85"/>
<dbReference type="Gene3D" id="3.90.1150.200">
    <property type="match status" value="1"/>
</dbReference>
<feature type="domain" description="YdhG-like" evidence="1">
    <location>
        <begin position="18"/>
        <end position="109"/>
    </location>
</feature>
<comment type="caution">
    <text evidence="2">The sequence shown here is derived from an EMBL/GenBank/DDBJ whole genome shotgun (WGS) entry which is preliminary data.</text>
</comment>
<dbReference type="RefSeq" id="WP_185143485.1">
    <property type="nucleotide sequence ID" value="NZ_JACJVP010000024.1"/>
</dbReference>
<keyword evidence="3" id="KW-1185">Reference proteome</keyword>
<proteinExistence type="predicted"/>
<accession>A0A7X0RR85</accession>
<gene>
    <name evidence="2" type="ORF">H7C19_15090</name>
</gene>
<protein>
    <submittedName>
        <fullName evidence="2">DUF1801 domain-containing protein</fullName>
    </submittedName>
</protein>
<dbReference type="SUPFAM" id="SSF159888">
    <property type="entry name" value="YdhG-like"/>
    <property type="match status" value="1"/>
</dbReference>
<evidence type="ECO:0000313" key="3">
    <source>
        <dbReference type="Proteomes" id="UP000547209"/>
    </source>
</evidence>
<sequence>MSQDVVDFIKEVKEPWQAELCTQLRDVVHRSIPEVQERLQYKKPHFLKNGKYAAVISTSKDAISFTIFNAAGLELPEGLFDGPPERKTIKLRPGQAVDQAQLSAWVSQASAAL</sequence>
<dbReference type="Proteomes" id="UP000547209">
    <property type="component" value="Unassembled WGS sequence"/>
</dbReference>
<organism evidence="2 3">
    <name type="scientific">Cohnella nanjingensis</name>
    <dbReference type="NCBI Taxonomy" id="1387779"/>
    <lineage>
        <taxon>Bacteria</taxon>
        <taxon>Bacillati</taxon>
        <taxon>Bacillota</taxon>
        <taxon>Bacilli</taxon>
        <taxon>Bacillales</taxon>
        <taxon>Paenibacillaceae</taxon>
        <taxon>Cohnella</taxon>
    </lineage>
</organism>
<dbReference type="InterPro" id="IPR014922">
    <property type="entry name" value="YdhG-like"/>
</dbReference>